<organism evidence="1 2">
    <name type="scientific">Geoanaerobacter pelophilus</name>
    <dbReference type="NCBI Taxonomy" id="60036"/>
    <lineage>
        <taxon>Bacteria</taxon>
        <taxon>Pseudomonadati</taxon>
        <taxon>Thermodesulfobacteriota</taxon>
        <taxon>Desulfuromonadia</taxon>
        <taxon>Geobacterales</taxon>
        <taxon>Geobacteraceae</taxon>
        <taxon>Geoanaerobacter</taxon>
    </lineage>
</organism>
<reference evidence="1 2" key="1">
    <citation type="submission" date="2017-04" db="EMBL/GenBank/DDBJ databases">
        <authorList>
            <consortium name="Geobacter pelophilus Genome Sequencing"/>
            <person name="Aoyagi T."/>
            <person name="Koike H."/>
            <person name="Hori T."/>
        </authorList>
    </citation>
    <scope>NUCLEOTIDE SEQUENCE [LARGE SCALE GENOMIC DNA]</scope>
    <source>
        <strain evidence="1 2">Drf2</strain>
    </source>
</reference>
<evidence type="ECO:0000313" key="1">
    <source>
        <dbReference type="EMBL" id="GAW66279.1"/>
    </source>
</evidence>
<name>A0ABQ0MGV2_9BACT</name>
<sequence>MGAKRLPFFLQQNVTLLRLMLAGHFAAQAVKSLPVRSTKK</sequence>
<protein>
    <submittedName>
        <fullName evidence="1">Uncharacterized protein</fullName>
    </submittedName>
</protein>
<dbReference type="Proteomes" id="UP000194153">
    <property type="component" value="Unassembled WGS sequence"/>
</dbReference>
<gene>
    <name evidence="1" type="ORF">GPEL0_01f1570</name>
</gene>
<accession>A0ABQ0MGV2</accession>
<proteinExistence type="predicted"/>
<evidence type="ECO:0000313" key="2">
    <source>
        <dbReference type="Proteomes" id="UP000194153"/>
    </source>
</evidence>
<comment type="caution">
    <text evidence="1">The sequence shown here is derived from an EMBL/GenBank/DDBJ whole genome shotgun (WGS) entry which is preliminary data.</text>
</comment>
<dbReference type="EMBL" id="BDQG01000001">
    <property type="protein sequence ID" value="GAW66279.1"/>
    <property type="molecule type" value="Genomic_DNA"/>
</dbReference>
<keyword evidence="2" id="KW-1185">Reference proteome</keyword>
<reference evidence="2" key="2">
    <citation type="submission" date="2017-05" db="EMBL/GenBank/DDBJ databases">
        <title>Draft genome sequence of Geobacter pelophilus, a iron(III)-reducing bacteria.</title>
        <authorList>
            <person name="Aoyagi T."/>
            <person name="Koike H."/>
            <person name="Morita T."/>
            <person name="Sato Y."/>
            <person name="Habe H."/>
            <person name="Hori T."/>
        </authorList>
    </citation>
    <scope>NUCLEOTIDE SEQUENCE [LARGE SCALE GENOMIC DNA]</scope>
    <source>
        <strain evidence="2">Drf2</strain>
    </source>
</reference>